<reference evidence="1 2" key="1">
    <citation type="submission" date="2019-09" db="EMBL/GenBank/DDBJ databases">
        <title>Isolation and identification of active actinomycetes.</title>
        <authorList>
            <person name="Yu Z."/>
            <person name="Han C."/>
            <person name="Yu B."/>
        </authorList>
    </citation>
    <scope>NUCLEOTIDE SEQUENCE [LARGE SCALE GENOMIC DNA]</scope>
    <source>
        <strain evidence="1 2">NEAU-H2</strain>
    </source>
</reference>
<dbReference type="Proteomes" id="UP000442990">
    <property type="component" value="Unassembled WGS sequence"/>
</dbReference>
<accession>A0A7J5D3W5</accession>
<comment type="caution">
    <text evidence="1">The sequence shown here is derived from an EMBL/GenBank/DDBJ whole genome shotgun (WGS) entry which is preliminary data.</text>
</comment>
<evidence type="ECO:0000313" key="2">
    <source>
        <dbReference type="Proteomes" id="UP000442990"/>
    </source>
</evidence>
<dbReference type="AlphaFoldDB" id="A0A7J5D3W5"/>
<name>A0A7J5D3W5_9ACTN</name>
<keyword evidence="2" id="KW-1185">Reference proteome</keyword>
<gene>
    <name evidence="1" type="ORF">F8144_39425</name>
</gene>
<protein>
    <submittedName>
        <fullName evidence="1">Uncharacterized protein</fullName>
    </submittedName>
</protein>
<sequence>MNAYWPIVQRRAAAYSLAHSRQGASLLDGLPVLAAHAADFSPFHTLHIMQFCLAVIVFEDCPEHLRTPQRIPDLDRLVPENADALTVLTTAEKQHTLFGAGLDEELRNVEDQVAGTGRARATVQRVLEQVPYGPTGRERMLDIVYELRDDPRAIAGVIALTTAALREVAAQQGLADASARP</sequence>
<dbReference type="RefSeq" id="WP_151474236.1">
    <property type="nucleotide sequence ID" value="NZ_WBKG01000052.1"/>
</dbReference>
<evidence type="ECO:0000313" key="1">
    <source>
        <dbReference type="EMBL" id="KAB1978516.1"/>
    </source>
</evidence>
<proteinExistence type="predicted"/>
<dbReference type="EMBL" id="WBKG01000052">
    <property type="protein sequence ID" value="KAB1978516.1"/>
    <property type="molecule type" value="Genomic_DNA"/>
</dbReference>
<organism evidence="1 2">
    <name type="scientific">Streptomyces triticiradicis</name>
    <dbReference type="NCBI Taxonomy" id="2651189"/>
    <lineage>
        <taxon>Bacteria</taxon>
        <taxon>Bacillati</taxon>
        <taxon>Actinomycetota</taxon>
        <taxon>Actinomycetes</taxon>
        <taxon>Kitasatosporales</taxon>
        <taxon>Streptomycetaceae</taxon>
        <taxon>Streptomyces</taxon>
    </lineage>
</organism>